<accession>A0A6J2XRX7</accession>
<dbReference type="Proteomes" id="UP000504635">
    <property type="component" value="Unplaced"/>
</dbReference>
<keyword evidence="8" id="KW-1185">Reference proteome</keyword>
<dbReference type="KEGG" id="soy:115880522"/>
<keyword evidence="3 7" id="KW-0812">Transmembrane</keyword>
<comment type="subcellular location">
    <subcellularLocation>
        <location evidence="1">Membrane</location>
        <topology evidence="1">Multi-pass membrane protein</topology>
    </subcellularLocation>
</comment>
<feature type="transmembrane region" description="Helical" evidence="7">
    <location>
        <begin position="60"/>
        <end position="92"/>
    </location>
</feature>
<dbReference type="Pfam" id="PF03062">
    <property type="entry name" value="MBOAT"/>
    <property type="match status" value="1"/>
</dbReference>
<evidence type="ECO:0000256" key="7">
    <source>
        <dbReference type="SAM" id="Phobius"/>
    </source>
</evidence>
<name>A0A6J2XRX7_SITOR</name>
<dbReference type="AlphaFoldDB" id="A0A6J2XRX7"/>
<dbReference type="PANTHER" id="PTHR13906:SF4">
    <property type="entry name" value="LYSOPHOSPHOLIPID ACYLTRANSFERASE 6"/>
    <property type="match status" value="1"/>
</dbReference>
<feature type="transmembrane region" description="Helical" evidence="7">
    <location>
        <begin position="28"/>
        <end position="48"/>
    </location>
</feature>
<protein>
    <submittedName>
        <fullName evidence="9">Lysophospholipid acyltransferase 1</fullName>
    </submittedName>
</protein>
<sequence length="490" mass="55563">MTQQLDNYPGSRLLEGLSSYTSLQVDQLNFIASQVFALGLATLYRTVLSPAKVSPSVRHSFGLIFGLWMGYFCFGYQALHLAALPAVCYLVILTQNPAIMHGAVLFTAMLYLSLVHLHRQFLDDSSLDISGPLMVITQKVTSLAYSLHDGTVKERESLTENQKYHAVDKLPSVLEFFSYSLMFPSLMAGPVIFYKDYISFIEGQTLTPTKKPTTSMQKVIVHEPSLNRVVFQKLILGIVCALVFVLFLPAFPISRLKDDNFIENTTFSYKFWYLTVATTLVRTKYYFAWTLADAICNNAGMGWDGTNWNKFSNVDIFKFEFGTNLKESIDAWNRGTNSWLRFIVYGRVQKYSTFLTFGLSALWHGFELGYYLTFMSGALFTIAARTVRRHLRSHFTSSSESKLLYDLITFATTRFVMAYLTFPFILLEFWPCIAVYAKLYWIVHLLALLAVYAIPRFLPKALPGEEVQQNGIAIALKKAGPYSEAMGKVD</sequence>
<evidence type="ECO:0000256" key="6">
    <source>
        <dbReference type="ARBA" id="ARBA00023315"/>
    </source>
</evidence>
<dbReference type="FunCoup" id="A0A6J2XRX7">
    <property type="interactions" value="701"/>
</dbReference>
<dbReference type="CTD" id="36045"/>
<dbReference type="RefSeq" id="XP_030753600.1">
    <property type="nucleotide sequence ID" value="XM_030897740.1"/>
</dbReference>
<dbReference type="InterPro" id="IPR049941">
    <property type="entry name" value="LPLAT_7/PORCN-like"/>
</dbReference>
<keyword evidence="5 7" id="KW-0472">Membrane</keyword>
<organism evidence="8 9">
    <name type="scientific">Sitophilus oryzae</name>
    <name type="common">Rice weevil</name>
    <name type="synonym">Curculio oryzae</name>
    <dbReference type="NCBI Taxonomy" id="7048"/>
    <lineage>
        <taxon>Eukaryota</taxon>
        <taxon>Metazoa</taxon>
        <taxon>Ecdysozoa</taxon>
        <taxon>Arthropoda</taxon>
        <taxon>Hexapoda</taxon>
        <taxon>Insecta</taxon>
        <taxon>Pterygota</taxon>
        <taxon>Neoptera</taxon>
        <taxon>Endopterygota</taxon>
        <taxon>Coleoptera</taxon>
        <taxon>Polyphaga</taxon>
        <taxon>Cucujiformia</taxon>
        <taxon>Curculionidae</taxon>
        <taxon>Dryophthorinae</taxon>
        <taxon>Sitophilus</taxon>
    </lineage>
</organism>
<dbReference type="GeneID" id="115880522"/>
<keyword evidence="6 9" id="KW-0012">Acyltransferase</keyword>
<dbReference type="OrthoDB" id="286734at2759"/>
<reference evidence="9" key="1">
    <citation type="submission" date="2025-08" db="UniProtKB">
        <authorList>
            <consortium name="RefSeq"/>
        </authorList>
    </citation>
    <scope>IDENTIFICATION</scope>
    <source>
        <tissue evidence="9">Gonads</tissue>
    </source>
</reference>
<dbReference type="GO" id="GO:0030258">
    <property type="term" value="P:lipid modification"/>
    <property type="evidence" value="ECO:0007669"/>
    <property type="project" value="TreeGrafter"/>
</dbReference>
<feature type="transmembrane region" description="Helical" evidence="7">
    <location>
        <begin position="433"/>
        <end position="454"/>
    </location>
</feature>
<evidence type="ECO:0000313" key="8">
    <source>
        <dbReference type="Proteomes" id="UP000504635"/>
    </source>
</evidence>
<keyword evidence="2" id="KW-0808">Transferase</keyword>
<proteinExistence type="predicted"/>
<dbReference type="PANTHER" id="PTHR13906">
    <property type="entry name" value="PORCUPINE"/>
    <property type="match status" value="1"/>
</dbReference>
<gene>
    <name evidence="9" type="primary">LOC115880522</name>
</gene>
<dbReference type="InParanoid" id="A0A6J2XRX7"/>
<evidence type="ECO:0000256" key="1">
    <source>
        <dbReference type="ARBA" id="ARBA00004141"/>
    </source>
</evidence>
<feature type="transmembrane region" description="Helical" evidence="7">
    <location>
        <begin position="98"/>
        <end position="117"/>
    </location>
</feature>
<keyword evidence="4 7" id="KW-1133">Transmembrane helix</keyword>
<evidence type="ECO:0000256" key="4">
    <source>
        <dbReference type="ARBA" id="ARBA00022989"/>
    </source>
</evidence>
<evidence type="ECO:0000256" key="5">
    <source>
        <dbReference type="ARBA" id="ARBA00023136"/>
    </source>
</evidence>
<feature type="transmembrane region" description="Helical" evidence="7">
    <location>
        <begin position="407"/>
        <end position="427"/>
    </location>
</feature>
<feature type="transmembrane region" description="Helical" evidence="7">
    <location>
        <begin position="234"/>
        <end position="253"/>
    </location>
</feature>
<evidence type="ECO:0000256" key="2">
    <source>
        <dbReference type="ARBA" id="ARBA00022679"/>
    </source>
</evidence>
<feature type="transmembrane region" description="Helical" evidence="7">
    <location>
        <begin position="368"/>
        <end position="387"/>
    </location>
</feature>
<dbReference type="GO" id="GO:0016020">
    <property type="term" value="C:membrane"/>
    <property type="evidence" value="ECO:0007669"/>
    <property type="project" value="UniProtKB-SubCell"/>
</dbReference>
<dbReference type="GO" id="GO:0016746">
    <property type="term" value="F:acyltransferase activity"/>
    <property type="evidence" value="ECO:0007669"/>
    <property type="project" value="UniProtKB-KW"/>
</dbReference>
<evidence type="ECO:0000313" key="9">
    <source>
        <dbReference type="RefSeq" id="XP_030753600.1"/>
    </source>
</evidence>
<dbReference type="InterPro" id="IPR004299">
    <property type="entry name" value="MBOAT_fam"/>
</dbReference>
<evidence type="ECO:0000256" key="3">
    <source>
        <dbReference type="ARBA" id="ARBA00022692"/>
    </source>
</evidence>